<feature type="transmembrane region" description="Helical" evidence="2">
    <location>
        <begin position="66"/>
        <end position="85"/>
    </location>
</feature>
<dbReference type="Pfam" id="PF03703">
    <property type="entry name" value="bPH_2"/>
    <property type="match status" value="1"/>
</dbReference>
<feature type="transmembrane region" description="Helical" evidence="2">
    <location>
        <begin position="36"/>
        <end position="54"/>
    </location>
</feature>
<dbReference type="EMBL" id="JBBDGL010000003">
    <property type="protein sequence ID" value="MEJ1156243.1"/>
    <property type="molecule type" value="Genomic_DNA"/>
</dbReference>
<name>A0ABU8LWF6_9MICO</name>
<reference evidence="4 5" key="1">
    <citation type="submission" date="2024-02" db="EMBL/GenBank/DDBJ databases">
        <authorList>
            <person name="Saticioglu I.B."/>
        </authorList>
    </citation>
    <scope>NUCLEOTIDE SEQUENCE [LARGE SCALE GENOMIC DNA]</scope>
    <source>
        <strain evidence="4 5">Mu-86</strain>
    </source>
</reference>
<feature type="domain" description="YdbS-like PH" evidence="3">
    <location>
        <begin position="85"/>
        <end position="154"/>
    </location>
</feature>
<proteinExistence type="predicted"/>
<dbReference type="RefSeq" id="WP_337338674.1">
    <property type="nucleotide sequence ID" value="NZ_JBBDGL010000003.1"/>
</dbReference>
<comment type="caution">
    <text evidence="4">The sequence shown here is derived from an EMBL/GenBank/DDBJ whole genome shotgun (WGS) entry which is preliminary data.</text>
</comment>
<evidence type="ECO:0000256" key="1">
    <source>
        <dbReference type="SAM" id="MobiDB-lite"/>
    </source>
</evidence>
<gene>
    <name evidence="4" type="ORF">WDU96_11605</name>
</gene>
<evidence type="ECO:0000313" key="5">
    <source>
        <dbReference type="Proteomes" id="UP001368654"/>
    </source>
</evidence>
<keyword evidence="2" id="KW-1133">Transmembrane helix</keyword>
<dbReference type="InterPro" id="IPR005182">
    <property type="entry name" value="YdbS-like_PH"/>
</dbReference>
<keyword evidence="5" id="KW-1185">Reference proteome</keyword>
<organism evidence="4 5">
    <name type="scientific">Microbacterium marmarense</name>
    <dbReference type="NCBI Taxonomy" id="3122051"/>
    <lineage>
        <taxon>Bacteria</taxon>
        <taxon>Bacillati</taxon>
        <taxon>Actinomycetota</taxon>
        <taxon>Actinomycetes</taxon>
        <taxon>Micrococcales</taxon>
        <taxon>Microbacteriaceae</taxon>
        <taxon>Microbacterium</taxon>
    </lineage>
</organism>
<accession>A0ABU8LWF6</accession>
<feature type="compositionally biased region" description="Pro residues" evidence="1">
    <location>
        <begin position="182"/>
        <end position="197"/>
    </location>
</feature>
<dbReference type="PANTHER" id="PTHR37938">
    <property type="entry name" value="BLL0215 PROTEIN"/>
    <property type="match status" value="1"/>
</dbReference>
<evidence type="ECO:0000256" key="2">
    <source>
        <dbReference type="SAM" id="Phobius"/>
    </source>
</evidence>
<keyword evidence="2" id="KW-0472">Membrane</keyword>
<protein>
    <submittedName>
        <fullName evidence="4">PH domain-containing protein</fullName>
    </submittedName>
</protein>
<evidence type="ECO:0000259" key="3">
    <source>
        <dbReference type="Pfam" id="PF03703"/>
    </source>
</evidence>
<dbReference type="PANTHER" id="PTHR37938:SF1">
    <property type="entry name" value="BLL0215 PROTEIN"/>
    <property type="match status" value="1"/>
</dbReference>
<dbReference type="Proteomes" id="UP001368654">
    <property type="component" value="Unassembled WGS sequence"/>
</dbReference>
<evidence type="ECO:0000313" key="4">
    <source>
        <dbReference type="EMBL" id="MEJ1156243.1"/>
    </source>
</evidence>
<sequence>MTQPVSYGGRPYLPAPGAPATAEMRIAKMRSHARRLFWSALVLIAVAGACGYFYSNLPAGLEDWMLFAAAGTVVFFFVLVPFLHWRSRLYTVTTQRVLERSGMLRRRRRELSHVRGYTIQMKRGLIQRMWGTGTLTLSNGADAPMRLVNVPNVLLVHETLVDQVEVSQILAHRDAQSGPSEPQIPPVPPLPPLPPQG</sequence>
<keyword evidence="2" id="KW-0812">Transmembrane</keyword>
<feature type="region of interest" description="Disordered" evidence="1">
    <location>
        <begin position="172"/>
        <end position="197"/>
    </location>
</feature>